<name>A0A978W1H8_ZIZJJ</name>
<dbReference type="AlphaFoldDB" id="A0A978W1H8"/>
<protein>
    <submittedName>
        <fullName evidence="1">Uncharacterized protein</fullName>
    </submittedName>
</protein>
<organism evidence="1 2">
    <name type="scientific">Ziziphus jujuba var. spinosa</name>
    <dbReference type="NCBI Taxonomy" id="714518"/>
    <lineage>
        <taxon>Eukaryota</taxon>
        <taxon>Viridiplantae</taxon>
        <taxon>Streptophyta</taxon>
        <taxon>Embryophyta</taxon>
        <taxon>Tracheophyta</taxon>
        <taxon>Spermatophyta</taxon>
        <taxon>Magnoliopsida</taxon>
        <taxon>eudicotyledons</taxon>
        <taxon>Gunneridae</taxon>
        <taxon>Pentapetalae</taxon>
        <taxon>rosids</taxon>
        <taxon>fabids</taxon>
        <taxon>Rosales</taxon>
        <taxon>Rhamnaceae</taxon>
        <taxon>Paliureae</taxon>
        <taxon>Ziziphus</taxon>
    </lineage>
</organism>
<dbReference type="Gene3D" id="3.30.200.20">
    <property type="entry name" value="Phosphorylase Kinase, domain 1"/>
    <property type="match status" value="1"/>
</dbReference>
<evidence type="ECO:0000313" key="2">
    <source>
        <dbReference type="Proteomes" id="UP000813462"/>
    </source>
</evidence>
<sequence length="187" mass="21116">MVYAGKFPKDNDQKKNVSNLNQFNRVLKELMGRVSNETAFDTSNRMFAIGENNLPWEIFGHAALLRKLGLLGEKNYKEVSRSLLVSILNLSQDYQLIFFLSLDDQSQHALLHDLASSRVVIVTQEGKLVSFEELQFMDLNIVRAAIDDFADSNKLVQGGFGTVYKVMPSFSNCFELNLSLLLGHSHI</sequence>
<accession>A0A978W1H8</accession>
<reference evidence="1" key="1">
    <citation type="journal article" date="2021" name="Front. Plant Sci.">
        <title>Chromosome-Scale Genome Assembly for Chinese Sour Jujube and Insights Into Its Genome Evolution and Domestication Signature.</title>
        <authorList>
            <person name="Shen L.-Y."/>
            <person name="Luo H."/>
            <person name="Wang X.-L."/>
            <person name="Wang X.-M."/>
            <person name="Qiu X.-J."/>
            <person name="Liu H."/>
            <person name="Zhou S.-S."/>
            <person name="Jia K.-H."/>
            <person name="Nie S."/>
            <person name="Bao Y.-T."/>
            <person name="Zhang R.-G."/>
            <person name="Yun Q.-Z."/>
            <person name="Chai Y.-H."/>
            <person name="Lu J.-Y."/>
            <person name="Li Y."/>
            <person name="Zhao S.-W."/>
            <person name="Mao J.-F."/>
            <person name="Jia S.-G."/>
            <person name="Mao Y.-M."/>
        </authorList>
    </citation>
    <scope>NUCLEOTIDE SEQUENCE</scope>
    <source>
        <strain evidence="1">AT0</strain>
        <tissue evidence="1">Leaf</tissue>
    </source>
</reference>
<dbReference type="Proteomes" id="UP000813462">
    <property type="component" value="Unassembled WGS sequence"/>
</dbReference>
<proteinExistence type="predicted"/>
<gene>
    <name evidence="1" type="ORF">FEM48_Zijuj01G0133600</name>
</gene>
<evidence type="ECO:0000313" key="1">
    <source>
        <dbReference type="EMBL" id="KAH7545812.1"/>
    </source>
</evidence>
<dbReference type="EMBL" id="JAEACU010000001">
    <property type="protein sequence ID" value="KAH7545812.1"/>
    <property type="molecule type" value="Genomic_DNA"/>
</dbReference>
<comment type="caution">
    <text evidence="1">The sequence shown here is derived from an EMBL/GenBank/DDBJ whole genome shotgun (WGS) entry which is preliminary data.</text>
</comment>